<dbReference type="EMBL" id="OC865939">
    <property type="protein sequence ID" value="CAD7632676.1"/>
    <property type="molecule type" value="Genomic_DNA"/>
</dbReference>
<dbReference type="AlphaFoldDB" id="A0A7R9L2E0"/>
<gene>
    <name evidence="1" type="ORF">OSB1V03_LOCUS13078</name>
</gene>
<evidence type="ECO:0000313" key="1">
    <source>
        <dbReference type="EMBL" id="CAD7632676.1"/>
    </source>
</evidence>
<accession>A0A7R9L2E0</accession>
<protein>
    <submittedName>
        <fullName evidence="1">Uncharacterized protein</fullName>
    </submittedName>
</protein>
<dbReference type="EMBL" id="CAJPIZ010011364">
    <property type="protein sequence ID" value="CAG2113106.1"/>
    <property type="molecule type" value="Genomic_DNA"/>
</dbReference>
<dbReference type="Proteomes" id="UP000759131">
    <property type="component" value="Unassembled WGS sequence"/>
</dbReference>
<sequence>MAMIRVNTLLNYTEHNMKHYEAANTTTVNITYYLATLINVRNSIIDLRQEISDIQTGYQLHEENHLAHLCVELTQWEQWTQDWVKKMDDYMRDYQCTN</sequence>
<organism evidence="1">
    <name type="scientific">Medioppia subpectinata</name>
    <dbReference type="NCBI Taxonomy" id="1979941"/>
    <lineage>
        <taxon>Eukaryota</taxon>
        <taxon>Metazoa</taxon>
        <taxon>Ecdysozoa</taxon>
        <taxon>Arthropoda</taxon>
        <taxon>Chelicerata</taxon>
        <taxon>Arachnida</taxon>
        <taxon>Acari</taxon>
        <taxon>Acariformes</taxon>
        <taxon>Sarcoptiformes</taxon>
        <taxon>Oribatida</taxon>
        <taxon>Brachypylina</taxon>
        <taxon>Oppioidea</taxon>
        <taxon>Oppiidae</taxon>
        <taxon>Medioppia</taxon>
    </lineage>
</organism>
<keyword evidence="2" id="KW-1185">Reference proteome</keyword>
<name>A0A7R9L2E0_9ACAR</name>
<reference evidence="1" key="1">
    <citation type="submission" date="2020-11" db="EMBL/GenBank/DDBJ databases">
        <authorList>
            <person name="Tran Van P."/>
        </authorList>
    </citation>
    <scope>NUCLEOTIDE SEQUENCE</scope>
</reference>
<proteinExistence type="predicted"/>
<evidence type="ECO:0000313" key="2">
    <source>
        <dbReference type="Proteomes" id="UP000759131"/>
    </source>
</evidence>